<sequence>MKEGYSDYGVSFFSGQSICEVLSKKSEIKVVINNGKGEIAKERLLIIKGFIGY</sequence>
<evidence type="ECO:0000313" key="2">
    <source>
        <dbReference type="Proteomes" id="UP000572212"/>
    </source>
</evidence>
<organism evidence="1 2">
    <name type="scientific">Gracilibacillus halotolerans</name>
    <dbReference type="NCBI Taxonomy" id="74386"/>
    <lineage>
        <taxon>Bacteria</taxon>
        <taxon>Bacillati</taxon>
        <taxon>Bacillota</taxon>
        <taxon>Bacilli</taxon>
        <taxon>Bacillales</taxon>
        <taxon>Bacillaceae</taxon>
        <taxon>Gracilibacillus</taxon>
    </lineage>
</organism>
<name>A0A841RPJ8_9BACI</name>
<dbReference type="RefSeq" id="WP_184246910.1">
    <property type="nucleotide sequence ID" value="NZ_BAAACU010000059.1"/>
</dbReference>
<dbReference type="AlphaFoldDB" id="A0A841RPJ8"/>
<dbReference type="EMBL" id="JACHON010000005">
    <property type="protein sequence ID" value="MBB6512854.1"/>
    <property type="molecule type" value="Genomic_DNA"/>
</dbReference>
<dbReference type="Proteomes" id="UP000572212">
    <property type="component" value="Unassembled WGS sequence"/>
</dbReference>
<reference evidence="1 2" key="1">
    <citation type="submission" date="2020-08" db="EMBL/GenBank/DDBJ databases">
        <title>Genomic Encyclopedia of Type Strains, Phase IV (KMG-IV): sequencing the most valuable type-strain genomes for metagenomic binning, comparative biology and taxonomic classification.</title>
        <authorList>
            <person name="Goeker M."/>
        </authorList>
    </citation>
    <scope>NUCLEOTIDE SEQUENCE [LARGE SCALE GENOMIC DNA]</scope>
    <source>
        <strain evidence="1 2">DSM 11805</strain>
    </source>
</reference>
<protein>
    <submittedName>
        <fullName evidence="1">Uncharacterized protein</fullName>
    </submittedName>
</protein>
<comment type="caution">
    <text evidence="1">The sequence shown here is derived from an EMBL/GenBank/DDBJ whole genome shotgun (WGS) entry which is preliminary data.</text>
</comment>
<proteinExistence type="predicted"/>
<evidence type="ECO:0000313" key="1">
    <source>
        <dbReference type="EMBL" id="MBB6512854.1"/>
    </source>
</evidence>
<accession>A0A841RPJ8</accession>
<keyword evidence="2" id="KW-1185">Reference proteome</keyword>
<gene>
    <name evidence="1" type="ORF">GGQ92_001643</name>
</gene>